<sequence length="644" mass="67122">MTQSTSTSAAGRRDARAAASAPDADGAFTHRQILTIIAGLMVAMFLAALDQTVVATAIRTIADDLQGYDLQAWATTAFLITSTISTPLYGKLSDIYGRRPFYLFAIGVFVVGSVLCGIADTMYQLAAYRALQGVGAGGLMSLALAIIGDIVPPRERSRYQGYFMAVFGTSSVLGPVLGGFLAGQSSLLGLTGWRWIFMINVPLGLLAFLAVYRVLHLPHVRRDHRIDWPGALALITCIVPLLIVAEQGRIWGWTSGRALTCYLIGAVGFVLFLLAERAYRDEALLPLDLFGNRSFTVASLGSVVVGAAMFGGLLLLPQYLQIVHGSSATVAGLQMIPLVAGIMVGAMSSGTTISKTGKYKVFPLAGTTLIAVALLALSFVVGAETSIWALVPFMVLLGVGLGFNFQPAVLAVQNAVPPSQMGVATSSVTFFRQMGATVGTAVFLSVLFSRLPVEIEESVTSAAATDPRVAQALQSGQLQAGSDLSDTSFIQDLPSFLALPFKTGFSEAIDLVFLIAAVVAAVGFVVFLFLPQLALSNKSGIQAAREAARQAAQQTAGDPSADEPAEQAAQAVGAGAPTSTAPPVGRPGGAVARGAHGDGSAPVAKANGHPRRHAGKHEATRHAPTGLASIPPDHLQDGAARQHD</sequence>
<feature type="transmembrane region" description="Helical" evidence="9">
    <location>
        <begin position="195"/>
        <end position="214"/>
    </location>
</feature>
<gene>
    <name evidence="11" type="ORF">SAMN05660642_04734</name>
</gene>
<keyword evidence="6 9" id="KW-1133">Transmembrane helix</keyword>
<dbReference type="STRING" id="1137991.SAMN05660642_04734"/>
<evidence type="ECO:0000256" key="9">
    <source>
        <dbReference type="SAM" id="Phobius"/>
    </source>
</evidence>
<feature type="transmembrane region" description="Helical" evidence="9">
    <location>
        <begin position="33"/>
        <end position="58"/>
    </location>
</feature>
<reference evidence="12" key="1">
    <citation type="submission" date="2016-10" db="EMBL/GenBank/DDBJ databases">
        <authorList>
            <person name="Varghese N."/>
            <person name="Submissions S."/>
        </authorList>
    </citation>
    <scope>NUCLEOTIDE SEQUENCE [LARGE SCALE GENOMIC DNA]</scope>
    <source>
        <strain evidence="12">DSM 45419</strain>
    </source>
</reference>
<evidence type="ECO:0000256" key="6">
    <source>
        <dbReference type="ARBA" id="ARBA00022989"/>
    </source>
</evidence>
<keyword evidence="7 9" id="KW-0472">Membrane</keyword>
<evidence type="ECO:0000256" key="3">
    <source>
        <dbReference type="ARBA" id="ARBA00022448"/>
    </source>
</evidence>
<feature type="transmembrane region" description="Helical" evidence="9">
    <location>
        <begin position="130"/>
        <end position="150"/>
    </location>
</feature>
<feature type="transmembrane region" description="Helical" evidence="9">
    <location>
        <begin position="250"/>
        <end position="274"/>
    </location>
</feature>
<feature type="transmembrane region" description="Helical" evidence="9">
    <location>
        <begin position="101"/>
        <end position="124"/>
    </location>
</feature>
<evidence type="ECO:0000256" key="4">
    <source>
        <dbReference type="ARBA" id="ARBA00022475"/>
    </source>
</evidence>
<protein>
    <submittedName>
        <fullName evidence="11">Drug resistance transporter, EmrB/QacA subfamily</fullName>
    </submittedName>
</protein>
<feature type="domain" description="Major facilitator superfamily (MFS) profile" evidence="10">
    <location>
        <begin position="36"/>
        <end position="535"/>
    </location>
</feature>
<comment type="subcellular location">
    <subcellularLocation>
        <location evidence="1">Cell membrane</location>
        <topology evidence="1">Multi-pass membrane protein</topology>
    </subcellularLocation>
</comment>
<comment type="similarity">
    <text evidence="2">Belongs to the major facilitator superfamily. TCR/Tet family.</text>
</comment>
<dbReference type="InterPro" id="IPR004638">
    <property type="entry name" value="EmrB-like"/>
</dbReference>
<organism evidence="11 12">
    <name type="scientific">Geodermatophilus siccatus</name>
    <dbReference type="NCBI Taxonomy" id="1137991"/>
    <lineage>
        <taxon>Bacteria</taxon>
        <taxon>Bacillati</taxon>
        <taxon>Actinomycetota</taxon>
        <taxon>Actinomycetes</taxon>
        <taxon>Geodermatophilales</taxon>
        <taxon>Geodermatophilaceae</taxon>
        <taxon>Geodermatophilus</taxon>
    </lineage>
</organism>
<dbReference type="OrthoDB" id="7375466at2"/>
<dbReference type="RefSeq" id="WP_091224016.1">
    <property type="nucleotide sequence ID" value="NZ_FNHE01000018.1"/>
</dbReference>
<feature type="transmembrane region" description="Helical" evidence="9">
    <location>
        <begin position="328"/>
        <end position="349"/>
    </location>
</feature>
<keyword evidence="5 9" id="KW-0812">Transmembrane</keyword>
<feature type="transmembrane region" description="Helical" evidence="9">
    <location>
        <begin position="295"/>
        <end position="316"/>
    </location>
</feature>
<evidence type="ECO:0000256" key="7">
    <source>
        <dbReference type="ARBA" id="ARBA00023136"/>
    </source>
</evidence>
<dbReference type="AlphaFoldDB" id="A0A1H0AZ92"/>
<keyword evidence="3" id="KW-0813">Transport</keyword>
<evidence type="ECO:0000256" key="8">
    <source>
        <dbReference type="SAM" id="MobiDB-lite"/>
    </source>
</evidence>
<feature type="region of interest" description="Disordered" evidence="8">
    <location>
        <begin position="550"/>
        <end position="644"/>
    </location>
</feature>
<dbReference type="InterPro" id="IPR020846">
    <property type="entry name" value="MFS_dom"/>
</dbReference>
<feature type="transmembrane region" description="Helical" evidence="9">
    <location>
        <begin position="387"/>
        <end position="410"/>
    </location>
</feature>
<dbReference type="NCBIfam" id="TIGR00711">
    <property type="entry name" value="efflux_EmrB"/>
    <property type="match status" value="1"/>
</dbReference>
<accession>A0A1H0AZ92</accession>
<dbReference type="PANTHER" id="PTHR23501:SF197">
    <property type="entry name" value="COMD"/>
    <property type="match status" value="1"/>
</dbReference>
<dbReference type="PROSITE" id="PS50850">
    <property type="entry name" value="MFS"/>
    <property type="match status" value="1"/>
</dbReference>
<evidence type="ECO:0000259" key="10">
    <source>
        <dbReference type="PROSITE" id="PS50850"/>
    </source>
</evidence>
<dbReference type="GO" id="GO:0005886">
    <property type="term" value="C:plasma membrane"/>
    <property type="evidence" value="ECO:0007669"/>
    <property type="project" value="UniProtKB-SubCell"/>
</dbReference>
<feature type="transmembrane region" description="Helical" evidence="9">
    <location>
        <begin position="226"/>
        <end position="244"/>
    </location>
</feature>
<evidence type="ECO:0000256" key="5">
    <source>
        <dbReference type="ARBA" id="ARBA00022692"/>
    </source>
</evidence>
<feature type="compositionally biased region" description="Low complexity" evidence="8">
    <location>
        <begin position="566"/>
        <end position="594"/>
    </location>
</feature>
<dbReference type="CDD" id="cd17502">
    <property type="entry name" value="MFS_Azr1_MDR_like"/>
    <property type="match status" value="1"/>
</dbReference>
<dbReference type="InterPro" id="IPR011701">
    <property type="entry name" value="MFS"/>
</dbReference>
<dbReference type="GO" id="GO:0022857">
    <property type="term" value="F:transmembrane transporter activity"/>
    <property type="evidence" value="ECO:0007669"/>
    <property type="project" value="InterPro"/>
</dbReference>
<dbReference type="Pfam" id="PF07690">
    <property type="entry name" value="MFS_1"/>
    <property type="match status" value="1"/>
</dbReference>
<dbReference type="SUPFAM" id="SSF103473">
    <property type="entry name" value="MFS general substrate transporter"/>
    <property type="match status" value="1"/>
</dbReference>
<dbReference type="FunFam" id="1.20.1720.10:FF:000004">
    <property type="entry name" value="EmrB/QacA family drug resistance transporter"/>
    <property type="match status" value="1"/>
</dbReference>
<dbReference type="PRINTS" id="PR01036">
    <property type="entry name" value="TCRTETB"/>
</dbReference>
<evidence type="ECO:0000256" key="1">
    <source>
        <dbReference type="ARBA" id="ARBA00004651"/>
    </source>
</evidence>
<feature type="compositionally biased region" description="Basic and acidic residues" evidence="8">
    <location>
        <begin position="634"/>
        <end position="644"/>
    </location>
</feature>
<name>A0A1H0AZ92_9ACTN</name>
<keyword evidence="4" id="KW-1003">Cell membrane</keyword>
<evidence type="ECO:0000256" key="2">
    <source>
        <dbReference type="ARBA" id="ARBA00007520"/>
    </source>
</evidence>
<dbReference type="InterPro" id="IPR036259">
    <property type="entry name" value="MFS_trans_sf"/>
</dbReference>
<proteinExistence type="inferred from homology"/>
<feature type="transmembrane region" description="Helical" evidence="9">
    <location>
        <begin position="361"/>
        <end position="381"/>
    </location>
</feature>
<feature type="transmembrane region" description="Helical" evidence="9">
    <location>
        <begin position="511"/>
        <end position="530"/>
    </location>
</feature>
<dbReference type="Proteomes" id="UP000198680">
    <property type="component" value="Unassembled WGS sequence"/>
</dbReference>
<feature type="transmembrane region" description="Helical" evidence="9">
    <location>
        <begin position="70"/>
        <end position="89"/>
    </location>
</feature>
<evidence type="ECO:0000313" key="11">
    <source>
        <dbReference type="EMBL" id="SDN38748.1"/>
    </source>
</evidence>
<evidence type="ECO:0000313" key="12">
    <source>
        <dbReference type="Proteomes" id="UP000198680"/>
    </source>
</evidence>
<feature type="transmembrane region" description="Helical" evidence="9">
    <location>
        <begin position="162"/>
        <end position="183"/>
    </location>
</feature>
<dbReference type="Gene3D" id="1.20.1250.20">
    <property type="entry name" value="MFS general substrate transporter like domains"/>
    <property type="match status" value="1"/>
</dbReference>
<keyword evidence="12" id="KW-1185">Reference proteome</keyword>
<dbReference type="EMBL" id="FNHE01000018">
    <property type="protein sequence ID" value="SDN38748.1"/>
    <property type="molecule type" value="Genomic_DNA"/>
</dbReference>
<dbReference type="PANTHER" id="PTHR23501">
    <property type="entry name" value="MAJOR FACILITATOR SUPERFAMILY"/>
    <property type="match status" value="1"/>
</dbReference>